<proteinExistence type="predicted"/>
<dbReference type="InterPro" id="IPR039498">
    <property type="entry name" value="NTP_transf_5"/>
</dbReference>
<evidence type="ECO:0000313" key="2">
    <source>
        <dbReference type="Proteomes" id="UP000465062"/>
    </source>
</evidence>
<dbReference type="EMBL" id="CP047394">
    <property type="protein sequence ID" value="QHE59795.1"/>
    <property type="molecule type" value="Genomic_DNA"/>
</dbReference>
<organism evidence="1 2">
    <name type="scientific">Rossellomorea vietnamensis</name>
    <dbReference type="NCBI Taxonomy" id="218284"/>
    <lineage>
        <taxon>Bacteria</taxon>
        <taxon>Bacillati</taxon>
        <taxon>Bacillota</taxon>
        <taxon>Bacilli</taxon>
        <taxon>Bacillales</taxon>
        <taxon>Bacillaceae</taxon>
        <taxon>Rossellomorea</taxon>
    </lineage>
</organism>
<dbReference type="Gene3D" id="3.30.460.40">
    <property type="match status" value="1"/>
</dbReference>
<protein>
    <recommendedName>
        <fullName evidence="3">Nucleotidyltransferase family protein</fullName>
    </recommendedName>
</protein>
<evidence type="ECO:0000313" key="1">
    <source>
        <dbReference type="EMBL" id="QHE59795.1"/>
    </source>
</evidence>
<reference evidence="1 2" key="1">
    <citation type="submission" date="2019-06" db="EMBL/GenBank/DDBJ databases">
        <title>An operon consisting of a P-type ATPase gene and a transcriptional regular gene given the different cadmium resistance in Bacillus vietamensis 151-6 and Bacillus marisflavi 151-25.</title>
        <authorList>
            <person name="Yu X."/>
        </authorList>
    </citation>
    <scope>NUCLEOTIDE SEQUENCE [LARGE SCALE GENOMIC DNA]</scope>
    <source>
        <strain evidence="1 2">151-6</strain>
    </source>
</reference>
<accession>A0A6I6UAT2</accession>
<gene>
    <name evidence="1" type="ORF">FHE72_01125</name>
</gene>
<evidence type="ECO:0008006" key="3">
    <source>
        <dbReference type="Google" id="ProtNLM"/>
    </source>
</evidence>
<sequence length="374" mass="44346">MNLRDEYKLVVLLSKRDLDMVEEKELIKLLHMNLEWDKVLGIIEMHRVGGIGWLNLNKYFFNDNKNRCKFPRLYKFLKNSYSAQKLRAEEHLKYTSLVCLALTENNISYVLLKGLSLSEYVYNDLGLRDFNDNDILVHPNDIEKAKNIIMNLGYEQGETKHYTKIIKSNRKEQLVRKLSSHEIIPLIRDVSGSEIFLTQHIIDLHFSVNLMTKERSNNITTEFLSSSRSITIKGNQIQILNKENLLIFLTEHFYKEAISYRDVTMYKDLLLYKLCDIYYLINKNHIDWDYILEFANKNNFEKQLYFALVYVQEAFNTATLTTIINKLDVRENFFDDNVYYYDSSDIAFTYNSGSLIERMFDIDKPKRKVFSPQK</sequence>
<name>A0A6I6UAT2_9BACI</name>
<dbReference type="Pfam" id="PF14907">
    <property type="entry name" value="NTP_transf_5"/>
    <property type="match status" value="1"/>
</dbReference>
<dbReference type="KEGG" id="bvq:FHE72_01125"/>
<dbReference type="Proteomes" id="UP000465062">
    <property type="component" value="Chromosome"/>
</dbReference>
<dbReference type="AlphaFoldDB" id="A0A6I6UAT2"/>